<dbReference type="EMBL" id="LR798327">
    <property type="protein sequence ID" value="CAB5224044.1"/>
    <property type="molecule type" value="Genomic_DNA"/>
</dbReference>
<sequence>MSDFFTKLTPVRRGMSPAQVASPERIEALQEAVKALWEGQNVTGRGLRVNRGGSGLNLEPIKAVENRQGHRFTPLFAHDELRVGIGTVGVGQINGTRVIEPYYPKWQDVRLNADEAPFMALSELTAGDYQIVVIFCYTDGRIEVLPKDEEVPHAVDEWVVQVATFTKLATGVENVEHLWRSDILICCADDTCSSMGSDSSSDSFDSSNDSFSDSSDSGSGSGGGGGPGACCPTLTITAAVYSVGAGYLNDCFTFADTPENVEIGVVVNVIDNPCECRNAFIRVQVGAGKPEYRNLGFAGSGSVELMFNISAVACQDVPITACWMTSIGIAGGAGTPEACHGNVCCESIVQRMPGVCGDPDCLSGGGSGSGSGSGGTGSDSGGGGSSSDPGSEKTAIVPLSSSPTGRAKLFCMEGTESWFVTYMTVRLRGRGKELWRMPVDFCEVCEEGKIFVSAVQAEDGRRVAVRSVREEVPSYLELQVRDWVWPWERTEVKVMLVGVRKGHDHGPLPPATDYEWSRNEWFLKLAR</sequence>
<accession>A0A6J7X405</accession>
<gene>
    <name evidence="2" type="ORF">UFOVP705_53</name>
    <name evidence="3" type="ORF">UFOVP736_28</name>
</gene>
<evidence type="ECO:0000313" key="2">
    <source>
        <dbReference type="EMBL" id="CAB4159132.1"/>
    </source>
</evidence>
<evidence type="ECO:0000313" key="3">
    <source>
        <dbReference type="EMBL" id="CAB5224044.1"/>
    </source>
</evidence>
<evidence type="ECO:0000256" key="1">
    <source>
        <dbReference type="SAM" id="MobiDB-lite"/>
    </source>
</evidence>
<feature type="compositionally biased region" description="Low complexity" evidence="1">
    <location>
        <begin position="198"/>
        <end position="218"/>
    </location>
</feature>
<feature type="region of interest" description="Disordered" evidence="1">
    <location>
        <begin position="367"/>
        <end position="400"/>
    </location>
</feature>
<feature type="compositionally biased region" description="Gly residues" evidence="1">
    <location>
        <begin position="367"/>
        <end position="385"/>
    </location>
</feature>
<reference evidence="3" key="1">
    <citation type="submission" date="2020-05" db="EMBL/GenBank/DDBJ databases">
        <authorList>
            <person name="Chiriac C."/>
            <person name="Salcher M."/>
            <person name="Ghai R."/>
            <person name="Kavagutti S V."/>
        </authorList>
    </citation>
    <scope>NUCLEOTIDE SEQUENCE</scope>
</reference>
<organism evidence="3">
    <name type="scientific">uncultured Caudovirales phage</name>
    <dbReference type="NCBI Taxonomy" id="2100421"/>
    <lineage>
        <taxon>Viruses</taxon>
        <taxon>Duplodnaviria</taxon>
        <taxon>Heunggongvirae</taxon>
        <taxon>Uroviricota</taxon>
        <taxon>Caudoviricetes</taxon>
        <taxon>Peduoviridae</taxon>
        <taxon>Maltschvirus</taxon>
        <taxon>Maltschvirus maltsch</taxon>
    </lineage>
</organism>
<proteinExistence type="predicted"/>
<name>A0A6J7X405_9CAUD</name>
<dbReference type="EMBL" id="LR796685">
    <property type="protein sequence ID" value="CAB4159132.1"/>
    <property type="molecule type" value="Genomic_DNA"/>
</dbReference>
<protein>
    <submittedName>
        <fullName evidence="3">Uncharacterized protein</fullName>
    </submittedName>
</protein>
<feature type="region of interest" description="Disordered" evidence="1">
    <location>
        <begin position="198"/>
        <end position="222"/>
    </location>
</feature>